<keyword evidence="3" id="KW-0732">Signal</keyword>
<dbReference type="Gene3D" id="3.40.50.1820">
    <property type="entry name" value="alpha/beta hydrolase"/>
    <property type="match status" value="1"/>
</dbReference>
<evidence type="ECO:0000256" key="1">
    <source>
        <dbReference type="ARBA" id="ARBA00005964"/>
    </source>
</evidence>
<organism evidence="5 6">
    <name type="scientific">Diaporthe vaccinii</name>
    <dbReference type="NCBI Taxonomy" id="105482"/>
    <lineage>
        <taxon>Eukaryota</taxon>
        <taxon>Fungi</taxon>
        <taxon>Dikarya</taxon>
        <taxon>Ascomycota</taxon>
        <taxon>Pezizomycotina</taxon>
        <taxon>Sordariomycetes</taxon>
        <taxon>Sordariomycetidae</taxon>
        <taxon>Diaporthales</taxon>
        <taxon>Diaporthaceae</taxon>
        <taxon>Diaporthe</taxon>
        <taxon>Diaporthe eres species complex</taxon>
    </lineage>
</organism>
<feature type="signal peptide" evidence="3">
    <location>
        <begin position="1"/>
        <end position="17"/>
    </location>
</feature>
<keyword evidence="6" id="KW-1185">Reference proteome</keyword>
<dbReference type="EMBL" id="JBAWTH010000058">
    <property type="protein sequence ID" value="KAL2281302.1"/>
    <property type="molecule type" value="Genomic_DNA"/>
</dbReference>
<feature type="chain" id="PRO_5044964556" description="Carboxylic ester hydrolase" evidence="3">
    <location>
        <begin position="18"/>
        <end position="569"/>
    </location>
</feature>
<dbReference type="EC" id="3.1.1.-" evidence="3"/>
<evidence type="ECO:0000256" key="3">
    <source>
        <dbReference type="RuleBase" id="RU361235"/>
    </source>
</evidence>
<comment type="caution">
    <text evidence="5">The sequence shown here is derived from an EMBL/GenBank/DDBJ whole genome shotgun (WGS) entry which is preliminary data.</text>
</comment>
<evidence type="ECO:0000313" key="5">
    <source>
        <dbReference type="EMBL" id="KAL2281302.1"/>
    </source>
</evidence>
<gene>
    <name evidence="5" type="ORF">FJTKL_11723</name>
</gene>
<evidence type="ECO:0000259" key="4">
    <source>
        <dbReference type="Pfam" id="PF00135"/>
    </source>
</evidence>
<dbReference type="SUPFAM" id="SSF53474">
    <property type="entry name" value="alpha/beta-Hydrolases"/>
    <property type="match status" value="1"/>
</dbReference>
<evidence type="ECO:0000256" key="2">
    <source>
        <dbReference type="ARBA" id="ARBA00022801"/>
    </source>
</evidence>
<evidence type="ECO:0000313" key="6">
    <source>
        <dbReference type="Proteomes" id="UP001600888"/>
    </source>
</evidence>
<reference evidence="5 6" key="1">
    <citation type="submission" date="2024-03" db="EMBL/GenBank/DDBJ databases">
        <title>A high-quality draft genome sequence of Diaporthe vaccinii, a causative agent of upright dieback and viscid rot disease in cranberry plants.</title>
        <authorList>
            <person name="Sarrasin M."/>
            <person name="Lang B.F."/>
            <person name="Burger G."/>
        </authorList>
    </citation>
    <scope>NUCLEOTIDE SEQUENCE [LARGE SCALE GENOMIC DNA]</scope>
    <source>
        <strain evidence="5 6">IS7</strain>
    </source>
</reference>
<dbReference type="PANTHER" id="PTHR43142">
    <property type="entry name" value="CARBOXYLIC ESTER HYDROLASE"/>
    <property type="match status" value="1"/>
</dbReference>
<accession>A0ABR4EFR8</accession>
<dbReference type="Proteomes" id="UP001600888">
    <property type="component" value="Unassembled WGS sequence"/>
</dbReference>
<dbReference type="InterPro" id="IPR019826">
    <property type="entry name" value="Carboxylesterase_B_AS"/>
</dbReference>
<dbReference type="PROSITE" id="PS00122">
    <property type="entry name" value="CARBOXYLESTERASE_B_1"/>
    <property type="match status" value="1"/>
</dbReference>
<protein>
    <recommendedName>
        <fullName evidence="3">Carboxylic ester hydrolase</fullName>
        <ecNumber evidence="3">3.1.1.-</ecNumber>
    </recommendedName>
</protein>
<dbReference type="InterPro" id="IPR002018">
    <property type="entry name" value="CarbesteraseB"/>
</dbReference>
<comment type="similarity">
    <text evidence="1 3">Belongs to the type-B carboxylesterase/lipase family.</text>
</comment>
<dbReference type="InterPro" id="IPR029058">
    <property type="entry name" value="AB_hydrolase_fold"/>
</dbReference>
<keyword evidence="2 3" id="KW-0378">Hydrolase</keyword>
<feature type="domain" description="Carboxylesterase type B" evidence="4">
    <location>
        <begin position="167"/>
        <end position="341"/>
    </location>
</feature>
<dbReference type="Pfam" id="PF00135">
    <property type="entry name" value="COesterase"/>
    <property type="match status" value="1"/>
</dbReference>
<proteinExistence type="inferred from homology"/>
<name>A0ABR4EFR8_9PEZI</name>
<dbReference type="PANTHER" id="PTHR43142:SF3">
    <property type="entry name" value="PUTATIVE (AFU_ORTHOLOGUE AFUA_3G09070)-RELATED"/>
    <property type="match status" value="1"/>
</dbReference>
<sequence length="569" mass="60793">MATLMLLRSLLPAVCTALATSTVQLSNANTSLTLLYQNNLNFTDDINHTGALLLDALPYDQAQAACAALNEELLPSRLPAQNATDLGRQLQYQSYAGYVHGGKYWVHSGVLTATPGSENVSFHAASHNTTNQSLPVLGTQTQTGNDVGGFSPAPSTSIVTVESGDTYQGFRNKKAFWFTGIRYAQFPGRFQYSEVYPGNSSVVPAQLAGPQCLQYGSGSEDCLYLNIETPHIPRVGSAKNLRPVIFWIHGGGFTGGQGAGNGGQFATREDVVTVTINYRLSTYGFLAVPGHLPGNYGLADQITALDWVIANIEKFGGDPNRLTIAGQSAGAGSVRVISYYTANESFSVAGQNIFNEAGCNQTSLAAQVSCVTAYAGDLSSLADVARYPVQDGEVINTEQLILTSKNDNTAYVPIIFGVAEDDGASVGSYSKTCTTEAECLEQNLYISPYYSQDVIDSGLFPLYDTGSLTADSVNVSVRINTDLVWRCAGEATCTLALNLVLSLQRISTSLFVHILSRLTTLLDLISQETSLQSILSATQTLFTTRSTHPIYRISLALYTGQPESSLALG</sequence>